<protein>
    <recommendedName>
        <fullName evidence="4">Lipoprotein</fullName>
    </recommendedName>
</protein>
<comment type="caution">
    <text evidence="2">The sequence shown here is derived from an EMBL/GenBank/DDBJ whole genome shotgun (WGS) entry which is preliminary data.</text>
</comment>
<feature type="chain" id="PRO_5047131785" description="Lipoprotein" evidence="1">
    <location>
        <begin position="27"/>
        <end position="282"/>
    </location>
</feature>
<proteinExistence type="predicted"/>
<keyword evidence="1" id="KW-0732">Signal</keyword>
<name>A0ABS1DNW1_RUBGE</name>
<evidence type="ECO:0000256" key="1">
    <source>
        <dbReference type="SAM" id="SignalP"/>
    </source>
</evidence>
<evidence type="ECO:0008006" key="4">
    <source>
        <dbReference type="Google" id="ProtNLM"/>
    </source>
</evidence>
<reference evidence="2" key="1">
    <citation type="submission" date="2017-08" db="EMBL/GenBank/DDBJ databases">
        <authorList>
            <person name="Imhoff J.F."/>
            <person name="Rahn T."/>
            <person name="Kuenzel S."/>
            <person name="Neulinger S.C."/>
        </authorList>
    </citation>
    <scope>NUCLEOTIDE SEQUENCE</scope>
    <source>
        <strain evidence="2">IM 151</strain>
    </source>
</reference>
<evidence type="ECO:0000313" key="2">
    <source>
        <dbReference type="EMBL" id="MBK1711684.1"/>
    </source>
</evidence>
<accession>A0ABS1DNW1</accession>
<feature type="signal peptide" evidence="1">
    <location>
        <begin position="1"/>
        <end position="26"/>
    </location>
</feature>
<evidence type="ECO:0000313" key="3">
    <source>
        <dbReference type="Proteomes" id="UP001041814"/>
    </source>
</evidence>
<dbReference type="RefSeq" id="WP_200377758.1">
    <property type="nucleotide sequence ID" value="NZ_NRRU01000005.1"/>
</dbReference>
<dbReference type="Proteomes" id="UP001041814">
    <property type="component" value="Unassembled WGS sequence"/>
</dbReference>
<sequence length="282" mass="28064">MSKGNKRPLAMAAWAATMLAAACALSACGGGGGSDDDSGSGGSATPPTAGQAATICSGSGSGSATSYDVYFPGAYGITRAARATEVYGSASAAEQCIAVAASTAQADSAQFQAVTTDAWADAISYFDPSATSVAGGIKLNQKLFITCQSNSDAVKHLAVLSSGRVATDVFGSTQAANVARSVGFQSYGCVQDSTGVHAGNGSAVATFASDGSLTVKDSGSTVLTVAAADVPALFSDSGYAEDGEVFRWQLYQLPVDGGSKQVIVHTVRKASGGYGVLAFIQP</sequence>
<dbReference type="EMBL" id="NRRU01000005">
    <property type="protein sequence ID" value="MBK1711684.1"/>
    <property type="molecule type" value="Genomic_DNA"/>
</dbReference>
<keyword evidence="3" id="KW-1185">Reference proteome</keyword>
<gene>
    <name evidence="2" type="ORF">CKO43_02675</name>
</gene>
<organism evidence="2 3">
    <name type="scientific">Rubrivivax gelatinosus</name>
    <name type="common">Rhodocyclus gelatinosus</name>
    <name type="synonym">Rhodopseudomonas gelatinosa</name>
    <dbReference type="NCBI Taxonomy" id="28068"/>
    <lineage>
        <taxon>Bacteria</taxon>
        <taxon>Pseudomonadati</taxon>
        <taxon>Pseudomonadota</taxon>
        <taxon>Betaproteobacteria</taxon>
        <taxon>Burkholderiales</taxon>
        <taxon>Sphaerotilaceae</taxon>
        <taxon>Rubrivivax</taxon>
    </lineage>
</organism>
<dbReference type="PROSITE" id="PS51257">
    <property type="entry name" value="PROKAR_LIPOPROTEIN"/>
    <property type="match status" value="1"/>
</dbReference>
<reference evidence="2" key="2">
    <citation type="journal article" date="2020" name="Microorganisms">
        <title>Osmotic Adaptation and Compatible Solute Biosynthesis of Phototrophic Bacteria as Revealed from Genome Analyses.</title>
        <authorList>
            <person name="Imhoff J.F."/>
            <person name="Rahn T."/>
            <person name="Kunzel S."/>
            <person name="Keller A."/>
            <person name="Neulinger S.C."/>
        </authorList>
    </citation>
    <scope>NUCLEOTIDE SEQUENCE</scope>
    <source>
        <strain evidence="2">IM 151</strain>
    </source>
</reference>